<comment type="caution">
    <text evidence="7">The sequence shown here is derived from an EMBL/GenBank/DDBJ whole genome shotgun (WGS) entry which is preliminary data.</text>
</comment>
<reference evidence="7" key="1">
    <citation type="submission" date="2022-11" db="EMBL/GenBank/DDBJ databases">
        <title>Nonomuraea corallina sp. nov., a new species of the genus Nonomuraea isolated from sea side sediment in Thai sea.</title>
        <authorList>
            <person name="Ngamcharungchit C."/>
            <person name="Matsumoto A."/>
            <person name="Suriyachadkun C."/>
            <person name="Panbangred W."/>
            <person name="Inahashi Y."/>
            <person name="Intra B."/>
        </authorList>
    </citation>
    <scope>NUCLEOTIDE SEQUENCE</scope>
    <source>
        <strain evidence="7">MCN248</strain>
    </source>
</reference>
<keyword evidence="5" id="KW-0067">ATP-binding</keyword>
<keyword evidence="4" id="KW-0418">Kinase</keyword>
<dbReference type="InterPro" id="IPR029056">
    <property type="entry name" value="Ribokinase-like"/>
</dbReference>
<keyword evidence="8" id="KW-1185">Reference proteome</keyword>
<evidence type="ECO:0000313" key="8">
    <source>
        <dbReference type="Proteomes" id="UP001144036"/>
    </source>
</evidence>
<dbReference type="PANTHER" id="PTHR43085">
    <property type="entry name" value="HEXOKINASE FAMILY MEMBER"/>
    <property type="match status" value="1"/>
</dbReference>
<gene>
    <name evidence="7" type="primary">iolC</name>
    <name evidence="7" type="ORF">OUY22_22790</name>
</gene>
<feature type="domain" description="Carbohydrate kinase PfkB" evidence="6">
    <location>
        <begin position="3"/>
        <end position="298"/>
    </location>
</feature>
<dbReference type="CDD" id="cd01166">
    <property type="entry name" value="KdgK"/>
    <property type="match status" value="1"/>
</dbReference>
<dbReference type="Gene3D" id="3.40.1190.20">
    <property type="match status" value="1"/>
</dbReference>
<dbReference type="SUPFAM" id="SSF53613">
    <property type="entry name" value="Ribokinase-like"/>
    <property type="match status" value="1"/>
</dbReference>
<evidence type="ECO:0000256" key="2">
    <source>
        <dbReference type="ARBA" id="ARBA00022679"/>
    </source>
</evidence>
<comment type="similarity">
    <text evidence="1">Belongs to the carbohydrate kinase PfkB family.</text>
</comment>
<dbReference type="EMBL" id="JAPNNL010000099">
    <property type="protein sequence ID" value="MDA0636258.1"/>
    <property type="molecule type" value="Genomic_DNA"/>
</dbReference>
<evidence type="ECO:0000256" key="3">
    <source>
        <dbReference type="ARBA" id="ARBA00022741"/>
    </source>
</evidence>
<protein>
    <submittedName>
        <fullName evidence="7">5-dehydro-2-deoxygluconokinase</fullName>
        <ecNumber evidence="7">2.7.1.92</ecNumber>
    </submittedName>
</protein>
<name>A0ABT4SGX3_9ACTN</name>
<organism evidence="7 8">
    <name type="scientific">Nonomuraea corallina</name>
    <dbReference type="NCBI Taxonomy" id="2989783"/>
    <lineage>
        <taxon>Bacteria</taxon>
        <taxon>Bacillati</taxon>
        <taxon>Actinomycetota</taxon>
        <taxon>Actinomycetes</taxon>
        <taxon>Streptosporangiales</taxon>
        <taxon>Streptosporangiaceae</taxon>
        <taxon>Nonomuraea</taxon>
    </lineage>
</organism>
<evidence type="ECO:0000259" key="6">
    <source>
        <dbReference type="Pfam" id="PF00294"/>
    </source>
</evidence>
<keyword evidence="3" id="KW-0547">Nucleotide-binding</keyword>
<dbReference type="NCBIfam" id="TIGR04382">
    <property type="entry name" value="myo_inos_iolC_N"/>
    <property type="match status" value="1"/>
</dbReference>
<evidence type="ECO:0000256" key="4">
    <source>
        <dbReference type="ARBA" id="ARBA00022777"/>
    </source>
</evidence>
<dbReference type="RefSeq" id="WP_270157123.1">
    <property type="nucleotide sequence ID" value="NZ_JAPNNL010000099.1"/>
</dbReference>
<evidence type="ECO:0000256" key="5">
    <source>
        <dbReference type="ARBA" id="ARBA00022840"/>
    </source>
</evidence>
<dbReference type="InterPro" id="IPR030830">
    <property type="entry name" value="Myo_inos_IolC"/>
</dbReference>
<sequence length="321" mass="34088">MFDLITMGRCGVDIYPLQTGVSLIDVESFGKFLGGSPTNVAVAAARHGLRPAVVTAVGADPFGQWVRQAIRGFGVDDVYVGTVEGPPTPVTFCEIFPPDHFPIYFYRGEHPPDLRITPESLDLDAVRETRVLWFTGTGLSQEPSRSAHAAALAARPSGWTVFDLDYRPMLWESRQAAERAYREALPYANVAVGNLDEVEIAVGTRDPEAAAQALLDAGMEVAIVKLGPDGVLARGKDERVVAEPVRVEVVNGLGAGDAFGGAVCLGLVRGWPLERTVRFANAAGAHVAARLACAEAMPSTDEVLALLGERPAAGSGSEVRP</sequence>
<evidence type="ECO:0000256" key="1">
    <source>
        <dbReference type="ARBA" id="ARBA00010688"/>
    </source>
</evidence>
<dbReference type="InterPro" id="IPR050306">
    <property type="entry name" value="PfkB_Carbo_kinase"/>
</dbReference>
<dbReference type="Gene3D" id="2.20.150.10">
    <property type="entry name" value="putative 5-dehydro-2- deoxygluconokinase"/>
    <property type="match status" value="1"/>
</dbReference>
<keyword evidence="2 7" id="KW-0808">Transferase</keyword>
<accession>A0ABT4SGX3</accession>
<proteinExistence type="inferred from homology"/>
<dbReference type="Proteomes" id="UP001144036">
    <property type="component" value="Unassembled WGS sequence"/>
</dbReference>
<dbReference type="PANTHER" id="PTHR43085:SF49">
    <property type="entry name" value="5-DEHYDRO-2-DEOXYGLUCONOKINASE"/>
    <property type="match status" value="1"/>
</dbReference>
<dbReference type="InterPro" id="IPR011611">
    <property type="entry name" value="PfkB_dom"/>
</dbReference>
<dbReference type="GO" id="GO:0047590">
    <property type="term" value="F:5-dehydro-2-deoxygluconokinase activity"/>
    <property type="evidence" value="ECO:0007669"/>
    <property type="project" value="UniProtKB-EC"/>
</dbReference>
<dbReference type="InterPro" id="IPR023314">
    <property type="entry name" value="Myo_inos_IolC-like_sf"/>
</dbReference>
<dbReference type="EC" id="2.7.1.92" evidence="7"/>
<dbReference type="Pfam" id="PF00294">
    <property type="entry name" value="PfkB"/>
    <property type="match status" value="1"/>
</dbReference>
<evidence type="ECO:0000313" key="7">
    <source>
        <dbReference type="EMBL" id="MDA0636258.1"/>
    </source>
</evidence>